<comment type="caution">
    <text evidence="1">The sequence shown here is derived from an EMBL/GenBank/DDBJ whole genome shotgun (WGS) entry which is preliminary data.</text>
</comment>
<evidence type="ECO:0008006" key="3">
    <source>
        <dbReference type="Google" id="ProtNLM"/>
    </source>
</evidence>
<sequence>MNFLLNKLKNQRRKAYVLNIVIKYSLKQLIQNTHTLVSQAIF</sequence>
<name>A0ABR6KKW8_9BACT</name>
<accession>A0ABR6KKW8</accession>
<dbReference type="Proteomes" id="UP000533637">
    <property type="component" value="Unassembled WGS sequence"/>
</dbReference>
<gene>
    <name evidence="1" type="ORF">GGQ57_002053</name>
</gene>
<organism evidence="1 2">
    <name type="scientific">Parabacteroides faecis</name>
    <dbReference type="NCBI Taxonomy" id="1217282"/>
    <lineage>
        <taxon>Bacteria</taxon>
        <taxon>Pseudomonadati</taxon>
        <taxon>Bacteroidota</taxon>
        <taxon>Bacteroidia</taxon>
        <taxon>Bacteroidales</taxon>
        <taxon>Tannerellaceae</taxon>
        <taxon>Parabacteroides</taxon>
    </lineage>
</organism>
<evidence type="ECO:0000313" key="1">
    <source>
        <dbReference type="EMBL" id="MBB4622156.1"/>
    </source>
</evidence>
<evidence type="ECO:0000313" key="2">
    <source>
        <dbReference type="Proteomes" id="UP000533637"/>
    </source>
</evidence>
<reference evidence="1 2" key="1">
    <citation type="submission" date="2020-08" db="EMBL/GenBank/DDBJ databases">
        <title>Genomic Encyclopedia of Type Strains, Phase IV (KMG-IV): sequencing the most valuable type-strain genomes for metagenomic binning, comparative biology and taxonomic classification.</title>
        <authorList>
            <person name="Goeker M."/>
        </authorList>
    </citation>
    <scope>NUCLEOTIDE SEQUENCE [LARGE SCALE GENOMIC DNA]</scope>
    <source>
        <strain evidence="1 2">DSM 102983</strain>
    </source>
</reference>
<proteinExistence type="predicted"/>
<protein>
    <recommendedName>
        <fullName evidence="3">Epimerase</fullName>
    </recommendedName>
</protein>
<dbReference type="EMBL" id="JACHOC010000003">
    <property type="protein sequence ID" value="MBB4622156.1"/>
    <property type="molecule type" value="Genomic_DNA"/>
</dbReference>
<keyword evidence="2" id="KW-1185">Reference proteome</keyword>